<feature type="compositionally biased region" description="Basic and acidic residues" evidence="1">
    <location>
        <begin position="100"/>
        <end position="110"/>
    </location>
</feature>
<dbReference type="InterPro" id="IPR013761">
    <property type="entry name" value="SAM/pointed_sf"/>
</dbReference>
<dbReference type="AlphaFoldDB" id="A0A6U2FBR1"/>
<feature type="region of interest" description="Disordered" evidence="1">
    <location>
        <begin position="55"/>
        <end position="120"/>
    </location>
</feature>
<accession>A0A6U2FBR1</accession>
<dbReference type="Pfam" id="PF22993">
    <property type="entry name" value="SAM_EPH"/>
    <property type="match status" value="1"/>
</dbReference>
<organism evidence="3">
    <name type="scientific">Hemiselmis andersenii</name>
    <name type="common">Cryptophyte alga</name>
    <dbReference type="NCBI Taxonomy" id="464988"/>
    <lineage>
        <taxon>Eukaryota</taxon>
        <taxon>Cryptophyceae</taxon>
        <taxon>Cryptomonadales</taxon>
        <taxon>Hemiselmidaceae</taxon>
        <taxon>Hemiselmis</taxon>
    </lineage>
</organism>
<feature type="domain" description="Ephrin receptor 1 SAM" evidence="2">
    <location>
        <begin position="3"/>
        <end position="42"/>
    </location>
</feature>
<evidence type="ECO:0000256" key="1">
    <source>
        <dbReference type="SAM" id="MobiDB-lite"/>
    </source>
</evidence>
<proteinExistence type="predicted"/>
<protein>
    <recommendedName>
        <fullName evidence="2">Ephrin receptor 1 SAM domain-containing protein</fullName>
    </recommendedName>
</protein>
<feature type="compositionally biased region" description="Acidic residues" evidence="1">
    <location>
        <begin position="61"/>
        <end position="78"/>
    </location>
</feature>
<dbReference type="SUPFAM" id="SSF47769">
    <property type="entry name" value="SAM/Pointed domain"/>
    <property type="match status" value="2"/>
</dbReference>
<gene>
    <name evidence="3" type="ORF">HAND1043_LOCUS4524</name>
</gene>
<name>A0A6U2FBR1_HEMAN</name>
<dbReference type="Gene3D" id="1.10.150.50">
    <property type="entry name" value="Transcription Factor, Ets-1"/>
    <property type="match status" value="1"/>
</dbReference>
<evidence type="ECO:0000313" key="3">
    <source>
        <dbReference type="EMBL" id="CAD8738032.1"/>
    </source>
</evidence>
<evidence type="ECO:0000259" key="2">
    <source>
        <dbReference type="Pfam" id="PF22993"/>
    </source>
</evidence>
<sequence>MPEFLRKYRLSNCMPHLEEHGVKTFDALKKLPPNDLKAIGFTPMVRAKLQKALVGQQEEAKEGEEEEKFVTVEEEEEAQNTSSGGKGGSSKSKKKKNKAKGGDKGAEAERSSVPGENGVSLDPSFSQILTDIGLSNFIKVFEQNNITSLTSCRYVTREALIGNFGVPPEKAGLLLAHIMQSAPEVAHVRRLPELAMDLAGCVANMKVSEAVRQQVKTSLQTNNVLSVDDARSKRFALMNEVGLTADCATELGRLLDAGPMSWQVQQPTGPSALANGSIPVAAVPQRGSWGGQNLWAGPQLAR</sequence>
<dbReference type="InterPro" id="IPR054590">
    <property type="entry name" value="EPH_SAM"/>
</dbReference>
<reference evidence="3" key="1">
    <citation type="submission" date="2021-01" db="EMBL/GenBank/DDBJ databases">
        <authorList>
            <person name="Corre E."/>
            <person name="Pelletier E."/>
            <person name="Niang G."/>
            <person name="Scheremetjew M."/>
            <person name="Finn R."/>
            <person name="Kale V."/>
            <person name="Holt S."/>
            <person name="Cochrane G."/>
            <person name="Meng A."/>
            <person name="Brown T."/>
            <person name="Cohen L."/>
        </authorList>
    </citation>
    <scope>NUCLEOTIDE SEQUENCE</scope>
    <source>
        <strain evidence="3">CCMP441</strain>
    </source>
</reference>
<dbReference type="EMBL" id="HBFK01007549">
    <property type="protein sequence ID" value="CAD8738032.1"/>
    <property type="molecule type" value="Transcribed_RNA"/>
</dbReference>